<organism evidence="5">
    <name type="scientific">freshwater metagenome</name>
    <dbReference type="NCBI Taxonomy" id="449393"/>
    <lineage>
        <taxon>unclassified sequences</taxon>
        <taxon>metagenomes</taxon>
        <taxon>ecological metagenomes</taxon>
    </lineage>
</organism>
<dbReference type="PANTHER" id="PTHR43685:SF2">
    <property type="entry name" value="GLYCOSYLTRANSFERASE 2-LIKE DOMAIN-CONTAINING PROTEIN"/>
    <property type="match status" value="1"/>
</dbReference>
<dbReference type="PANTHER" id="PTHR43685">
    <property type="entry name" value="GLYCOSYLTRANSFERASE"/>
    <property type="match status" value="1"/>
</dbReference>
<name>A0A6J7IES9_9ZZZZ</name>
<dbReference type="AlphaFoldDB" id="A0A6J7IES9"/>
<dbReference type="EMBL" id="CAFBLE010000012">
    <property type="protein sequence ID" value="CAB4874109.1"/>
    <property type="molecule type" value="Genomic_DNA"/>
</dbReference>
<proteinExistence type="predicted"/>
<dbReference type="EMBL" id="CAFBQL010000009">
    <property type="protein sequence ID" value="CAB5062413.1"/>
    <property type="molecule type" value="Genomic_DNA"/>
</dbReference>
<evidence type="ECO:0000313" key="4">
    <source>
        <dbReference type="EMBL" id="CAB4874109.1"/>
    </source>
</evidence>
<sequence length="262" mass="29666">MTSNENDLNSGEEVLTFGFSTLAQRYEDIVLPEAKPFQEILIVVQNPTGLSINLHSEREDIRVVELKSLGVAKSRNVAISQARGRYMIFADDDVTFKKDGLIEALEYFEANPDCTLILGKTVDEHGHPRKRYPVKHERLTRYNSARAGTIEMMIRIEAIRSAGITFDENFGAGAENFLGDEYIFISDLVKKGLRADYLPIVLAEHPAISSGNVWETERDLKVRAQVFKRVFGKWAFFIRIALVIRQIPRGLSISRALFFIKG</sequence>
<dbReference type="Gene3D" id="3.90.550.10">
    <property type="entry name" value="Spore Coat Polysaccharide Biosynthesis Protein SpsA, Chain A"/>
    <property type="match status" value="1"/>
</dbReference>
<gene>
    <name evidence="2" type="ORF">UFOPK2289_00308</name>
    <name evidence="3" type="ORF">UFOPK2822_00825</name>
    <name evidence="4" type="ORF">UFOPK3346_01213</name>
    <name evidence="5" type="ORF">UFOPK3670_01159</name>
    <name evidence="6" type="ORF">UFOPK4308_01205</name>
</gene>
<dbReference type="InterPro" id="IPR029044">
    <property type="entry name" value="Nucleotide-diphossugar_trans"/>
</dbReference>
<dbReference type="CDD" id="cd00761">
    <property type="entry name" value="Glyco_tranf_GTA_type"/>
    <property type="match status" value="1"/>
</dbReference>
<dbReference type="EMBL" id="CAFBMV010000009">
    <property type="protein sequence ID" value="CAB4929086.1"/>
    <property type="molecule type" value="Genomic_DNA"/>
</dbReference>
<evidence type="ECO:0000313" key="6">
    <source>
        <dbReference type="EMBL" id="CAB5062413.1"/>
    </source>
</evidence>
<evidence type="ECO:0000313" key="5">
    <source>
        <dbReference type="EMBL" id="CAB4929086.1"/>
    </source>
</evidence>
<accession>A0A6J7IES9</accession>
<protein>
    <submittedName>
        <fullName evidence="5">Unannotated protein</fullName>
    </submittedName>
</protein>
<evidence type="ECO:0000313" key="2">
    <source>
        <dbReference type="EMBL" id="CAB4658283.1"/>
    </source>
</evidence>
<dbReference type="InterPro" id="IPR001173">
    <property type="entry name" value="Glyco_trans_2-like"/>
</dbReference>
<dbReference type="EMBL" id="CAEZWT010000005">
    <property type="protein sequence ID" value="CAB4658283.1"/>
    <property type="molecule type" value="Genomic_DNA"/>
</dbReference>
<feature type="domain" description="Glycosyltransferase 2-like" evidence="1">
    <location>
        <begin position="39"/>
        <end position="141"/>
    </location>
</feature>
<evidence type="ECO:0000313" key="3">
    <source>
        <dbReference type="EMBL" id="CAB4751351.1"/>
    </source>
</evidence>
<dbReference type="SUPFAM" id="SSF53448">
    <property type="entry name" value="Nucleotide-diphospho-sugar transferases"/>
    <property type="match status" value="1"/>
</dbReference>
<dbReference type="EMBL" id="CAEZZC010000010">
    <property type="protein sequence ID" value="CAB4751351.1"/>
    <property type="molecule type" value="Genomic_DNA"/>
</dbReference>
<reference evidence="5" key="1">
    <citation type="submission" date="2020-05" db="EMBL/GenBank/DDBJ databases">
        <authorList>
            <person name="Chiriac C."/>
            <person name="Salcher M."/>
            <person name="Ghai R."/>
            <person name="Kavagutti S V."/>
        </authorList>
    </citation>
    <scope>NUCLEOTIDE SEQUENCE</scope>
</reference>
<evidence type="ECO:0000259" key="1">
    <source>
        <dbReference type="Pfam" id="PF00535"/>
    </source>
</evidence>
<dbReference type="Pfam" id="PF00535">
    <property type="entry name" value="Glycos_transf_2"/>
    <property type="match status" value="1"/>
</dbReference>
<dbReference type="InterPro" id="IPR050834">
    <property type="entry name" value="Glycosyltransf_2"/>
</dbReference>